<gene>
    <name evidence="7" type="ORF">H9714_03635</name>
</gene>
<dbReference type="InterPro" id="IPR027417">
    <property type="entry name" value="P-loop_NTPase"/>
</dbReference>
<name>A0A9D2S5A4_9FIRM</name>
<dbReference type="Gene3D" id="3.40.50.300">
    <property type="entry name" value="P-loop containing nucleotide triphosphate hydrolases"/>
    <property type="match status" value="2"/>
</dbReference>
<dbReference type="Pfam" id="PF13476">
    <property type="entry name" value="AAA_23"/>
    <property type="match status" value="1"/>
</dbReference>
<feature type="region of interest" description="Disordered" evidence="5">
    <location>
        <begin position="503"/>
        <end position="527"/>
    </location>
</feature>
<evidence type="ECO:0000259" key="6">
    <source>
        <dbReference type="Pfam" id="PF13476"/>
    </source>
</evidence>
<feature type="domain" description="Rad50/SbcC-type AAA" evidence="6">
    <location>
        <begin position="6"/>
        <end position="209"/>
    </location>
</feature>
<dbReference type="Pfam" id="PF13558">
    <property type="entry name" value="SbcC_Walker_B"/>
    <property type="match status" value="1"/>
</dbReference>
<comment type="subunit">
    <text evidence="2">Heterodimer of SbcC and SbcD.</text>
</comment>
<evidence type="ECO:0000313" key="8">
    <source>
        <dbReference type="Proteomes" id="UP000824208"/>
    </source>
</evidence>
<feature type="compositionally biased region" description="Basic and acidic residues" evidence="5">
    <location>
        <begin position="639"/>
        <end position="673"/>
    </location>
</feature>
<feature type="region of interest" description="Disordered" evidence="5">
    <location>
        <begin position="344"/>
        <end position="363"/>
    </location>
</feature>
<evidence type="ECO:0000256" key="5">
    <source>
        <dbReference type="SAM" id="MobiDB-lite"/>
    </source>
</evidence>
<reference evidence="7" key="1">
    <citation type="journal article" date="2021" name="PeerJ">
        <title>Extensive microbial diversity within the chicken gut microbiome revealed by metagenomics and culture.</title>
        <authorList>
            <person name="Gilroy R."/>
            <person name="Ravi A."/>
            <person name="Getino M."/>
            <person name="Pursley I."/>
            <person name="Horton D.L."/>
            <person name="Alikhan N.F."/>
            <person name="Baker D."/>
            <person name="Gharbi K."/>
            <person name="Hall N."/>
            <person name="Watson M."/>
            <person name="Adriaenssens E.M."/>
            <person name="Foster-Nyarko E."/>
            <person name="Jarju S."/>
            <person name="Secka A."/>
            <person name="Antonio M."/>
            <person name="Oren A."/>
            <person name="Chaudhuri R.R."/>
            <person name="La Ragione R."/>
            <person name="Hildebrand F."/>
            <person name="Pallen M.J."/>
        </authorList>
    </citation>
    <scope>NUCLEOTIDE SEQUENCE</scope>
    <source>
        <strain evidence="7">CHK189-11263</strain>
    </source>
</reference>
<organism evidence="7 8">
    <name type="scientific">Candidatus Flavonifractor intestinipullorum</name>
    <dbReference type="NCBI Taxonomy" id="2838587"/>
    <lineage>
        <taxon>Bacteria</taxon>
        <taxon>Bacillati</taxon>
        <taxon>Bacillota</taxon>
        <taxon>Clostridia</taxon>
        <taxon>Eubacteriales</taxon>
        <taxon>Oscillospiraceae</taxon>
        <taxon>Flavonifractor</taxon>
    </lineage>
</organism>
<feature type="compositionally biased region" description="Basic and acidic residues" evidence="5">
    <location>
        <begin position="516"/>
        <end position="527"/>
    </location>
</feature>
<dbReference type="GO" id="GO:0006302">
    <property type="term" value="P:double-strand break repair"/>
    <property type="evidence" value="ECO:0007669"/>
    <property type="project" value="InterPro"/>
</dbReference>
<comment type="similarity">
    <text evidence="1">Belongs to the SMC family. SbcC subfamily.</text>
</comment>
<dbReference type="InterPro" id="IPR038729">
    <property type="entry name" value="Rad50/SbcC_AAA"/>
</dbReference>
<evidence type="ECO:0000256" key="1">
    <source>
        <dbReference type="ARBA" id="ARBA00006930"/>
    </source>
</evidence>
<protein>
    <recommendedName>
        <fullName evidence="3">Nuclease SbcCD subunit C</fullName>
    </recommendedName>
</protein>
<accession>A0A9D2S5A4</accession>
<feature type="coiled-coil region" evidence="4">
    <location>
        <begin position="246"/>
        <end position="273"/>
    </location>
</feature>
<dbReference type="PANTHER" id="PTHR32114">
    <property type="entry name" value="ABC TRANSPORTER ABCH.3"/>
    <property type="match status" value="1"/>
</dbReference>
<keyword evidence="4" id="KW-0175">Coiled coil</keyword>
<evidence type="ECO:0000313" key="7">
    <source>
        <dbReference type="EMBL" id="HJB56624.1"/>
    </source>
</evidence>
<proteinExistence type="inferred from homology"/>
<evidence type="ECO:0000256" key="4">
    <source>
        <dbReference type="SAM" id="Coils"/>
    </source>
</evidence>
<dbReference type="SUPFAM" id="SSF52540">
    <property type="entry name" value="P-loop containing nucleoside triphosphate hydrolases"/>
    <property type="match status" value="1"/>
</dbReference>
<feature type="region of interest" description="Disordered" evidence="5">
    <location>
        <begin position="639"/>
        <end position="680"/>
    </location>
</feature>
<evidence type="ECO:0000256" key="3">
    <source>
        <dbReference type="ARBA" id="ARBA00013368"/>
    </source>
</evidence>
<dbReference type="Proteomes" id="UP000824208">
    <property type="component" value="Unassembled WGS sequence"/>
</dbReference>
<evidence type="ECO:0000256" key="2">
    <source>
        <dbReference type="ARBA" id="ARBA00011322"/>
    </source>
</evidence>
<dbReference type="AlphaFoldDB" id="A0A9D2S5A4"/>
<dbReference type="PANTHER" id="PTHR32114:SF2">
    <property type="entry name" value="ABC TRANSPORTER ABCH.3"/>
    <property type="match status" value="1"/>
</dbReference>
<sequence>MRPITLTMSAFGPYAGQTVLELNKLGRQGLYLITGDTGAGKTTIFDAITYALYGEPSGETREANLFRSKYADLDTETYVELTFECRGERYTVRRNPEYTTRKKRGEGTKVQKADAELHYPDGHVVTKVREVTRAVEEIIGVNRDQFSQVAMIAQGDFLKLLLASTDQRIDIFRTIFHTGRYRELQERLREDASALNKECDKLRDSLRQYAGGIVCAEDDPGAAQAAQARAGDLPVGETEALLDALLEADETRQAGLEAQRKALEGEQSALTERITRARTDRDNRRALERAREELAALTPQAEGAAAALETLRAGGAEMEALAAQAAALRDQLPQYDQLETLRRDKAAAQRQREQAGRAEQRAQESLEKLQAQLARDKEELETLREAQVELVNAQHALEKQEARGNELQALGEELQALGQVQSRFARARSAYEAAAARARTLEDDWRGKNSAFLMGQASSLAAKLRAGEPCPVCGAREHPHPAPPIQGVPSEEELERAERAAAQARKEEQTAAAQAREWKGKQEEKERGLAVRGENLLSVSDLTALPAALEEAERVQERELLQARAHFQTLRTRARRAEELRGRIPQQEGAAAQQSAQLQEARAQQVKWEAQCQALEEQEARERAQLAYESRQAAEAAAAERERAVQAHRARLQEAERTAESLERQRSAAEGKVKTLAGQLEGSEAQDLTALEGRQGELRRELDALNREDRAVHTRLERNRDTRAGLQRQSKALAQREERLQWLLSLSNTANGTVPGRPKIRLETFAQMTYFDRILIRANTRLLMMSDRQYELRRRPEADNNRGQSGLELDVIDHYNGSVRPVRTLSGGESFKASLSLALGLADEIQSAAGGVQLDTMFVDEGFGSLDEESLQQALRALNELSEGRRLVGIISHVGELKEKIDRQIVVKKDRSGGSRVEIVC</sequence>
<dbReference type="EMBL" id="DWYC01000037">
    <property type="protein sequence ID" value="HJB56624.1"/>
    <property type="molecule type" value="Genomic_DNA"/>
</dbReference>
<reference evidence="7" key="2">
    <citation type="submission" date="2021-04" db="EMBL/GenBank/DDBJ databases">
        <authorList>
            <person name="Gilroy R."/>
        </authorList>
    </citation>
    <scope>NUCLEOTIDE SEQUENCE</scope>
    <source>
        <strain evidence="7">CHK189-11263</strain>
    </source>
</reference>
<dbReference type="GO" id="GO:0016887">
    <property type="term" value="F:ATP hydrolysis activity"/>
    <property type="evidence" value="ECO:0007669"/>
    <property type="project" value="InterPro"/>
</dbReference>
<comment type="caution">
    <text evidence="7">The sequence shown here is derived from an EMBL/GenBank/DDBJ whole genome shotgun (WGS) entry which is preliminary data.</text>
</comment>